<evidence type="ECO:0000313" key="3">
    <source>
        <dbReference type="Proteomes" id="UP000028607"/>
    </source>
</evidence>
<name>A0A085TTR0_9RHOB</name>
<dbReference type="RefSeq" id="WP_038147558.1">
    <property type="nucleotide sequence ID" value="NZ_AQRC01000012.1"/>
</dbReference>
<dbReference type="Gene3D" id="1.10.443.10">
    <property type="entry name" value="Intergrase catalytic core"/>
    <property type="match status" value="1"/>
</dbReference>
<dbReference type="InterPro" id="IPR011010">
    <property type="entry name" value="DNA_brk_join_enz"/>
</dbReference>
<dbReference type="EMBL" id="AQRC01000012">
    <property type="protein sequence ID" value="KFE34107.1"/>
    <property type="molecule type" value="Genomic_DNA"/>
</dbReference>
<dbReference type="GO" id="GO:0006310">
    <property type="term" value="P:DNA recombination"/>
    <property type="evidence" value="ECO:0007669"/>
    <property type="project" value="UniProtKB-KW"/>
</dbReference>
<gene>
    <name evidence="2" type="ORF">DW2_13940</name>
</gene>
<reference evidence="2 3" key="2">
    <citation type="journal article" date="2015" name="Antonie Van Leeuwenhoek">
        <title>Thioclava indica sp. nov., isolated from surface seawater of the Indian Ocean.</title>
        <authorList>
            <person name="Liu Y."/>
            <person name="Lai Q."/>
            <person name="Du J."/>
            <person name="Xu H."/>
            <person name="Jiang L."/>
            <person name="Shao Z."/>
        </authorList>
    </citation>
    <scope>NUCLEOTIDE SEQUENCE [LARGE SCALE GENOMIC DNA]</scope>
    <source>
        <strain evidence="2 3">13D2W-2</strain>
    </source>
</reference>
<dbReference type="AlphaFoldDB" id="A0A085TTR0"/>
<keyword evidence="1" id="KW-0233">DNA recombination</keyword>
<sequence length="477" mass="54382">MTISRYPFAVIVTLAVKDVALSAVPVIFHEGSDGSTIELDPLACSWAISLSQFVKFPTVLRSVQTLCRFINFSRLFGDGSPQSVDEQTALIFTYLDYRRAGTERMAAGHPLRPLEWKPVSRNTIRIEFTDLIRFFQFIEETSAGDTRALGNKVLSLPRAKLSTLVKAQSSSRDMLVHLNKSRSFWEKHRSTSTMQMPSRGRINPTLRTVRPFPPKSEVDLIIEREANPVFRALWLVLAYGGSHRVSEMLNLWQADVLPGEYRSEFFGSYFDDEGPLVLIAHPTDSTYLGDFQNRGKQTREAFMIERYGFRPRSTLPNRHKLYAGFKTKVLSGLHSTADTYWLSKKAAQQFDECADEIRAFHLHHRTSRYHPYFFVNMLTKGSHYGSPIKKSRVDAAWKAACKRVGIEPNIRGRNIQGLRHFTKAYAEELGLPPRLIQVMRGDTNIQSQEDYGVSIDALRTALKRGFPQEKTNDYFGI</sequence>
<dbReference type="eggNOG" id="COG4974">
    <property type="taxonomic scope" value="Bacteria"/>
</dbReference>
<dbReference type="GO" id="GO:0003677">
    <property type="term" value="F:DNA binding"/>
    <property type="evidence" value="ECO:0007669"/>
    <property type="project" value="InterPro"/>
</dbReference>
<dbReference type="PATRIC" id="fig|1317124.6.peg.2800"/>
<dbReference type="GO" id="GO:0015074">
    <property type="term" value="P:DNA integration"/>
    <property type="evidence" value="ECO:0007669"/>
    <property type="project" value="InterPro"/>
</dbReference>
<evidence type="ECO:0000313" key="2">
    <source>
        <dbReference type="EMBL" id="KFE34107.1"/>
    </source>
</evidence>
<accession>A0A085TTR0</accession>
<evidence type="ECO:0000256" key="1">
    <source>
        <dbReference type="ARBA" id="ARBA00023172"/>
    </source>
</evidence>
<dbReference type="OrthoDB" id="2078692at2"/>
<dbReference type="InterPro" id="IPR013762">
    <property type="entry name" value="Integrase-like_cat_sf"/>
</dbReference>
<keyword evidence="3" id="KW-1185">Reference proteome</keyword>
<proteinExistence type="predicted"/>
<dbReference type="Proteomes" id="UP000028607">
    <property type="component" value="Unassembled WGS sequence"/>
</dbReference>
<comment type="caution">
    <text evidence="2">The sequence shown here is derived from an EMBL/GenBank/DDBJ whole genome shotgun (WGS) entry which is preliminary data.</text>
</comment>
<protein>
    <submittedName>
        <fullName evidence="2">Uncharacterized protein</fullName>
    </submittedName>
</protein>
<organism evidence="2 3">
    <name type="scientific">Thioclava atlantica</name>
    <dbReference type="NCBI Taxonomy" id="1317124"/>
    <lineage>
        <taxon>Bacteria</taxon>
        <taxon>Pseudomonadati</taxon>
        <taxon>Pseudomonadota</taxon>
        <taxon>Alphaproteobacteria</taxon>
        <taxon>Rhodobacterales</taxon>
        <taxon>Paracoccaceae</taxon>
        <taxon>Thioclava</taxon>
    </lineage>
</organism>
<reference evidence="3" key="1">
    <citation type="submission" date="2013-04" db="EMBL/GenBank/DDBJ databases">
        <title>Thioclava sp. 13D2W-2 Genome Sequencing.</title>
        <authorList>
            <person name="Lai Q."/>
            <person name="Li G."/>
            <person name="Shao Z."/>
        </authorList>
    </citation>
    <scope>NUCLEOTIDE SEQUENCE [LARGE SCALE GENOMIC DNA]</scope>
    <source>
        <strain evidence="3">13D2W-2</strain>
    </source>
</reference>
<dbReference type="SUPFAM" id="SSF56349">
    <property type="entry name" value="DNA breaking-rejoining enzymes"/>
    <property type="match status" value="1"/>
</dbReference>